<dbReference type="Pfam" id="PF01575">
    <property type="entry name" value="MaoC_dehydratas"/>
    <property type="match status" value="1"/>
</dbReference>
<dbReference type="OrthoDB" id="209979at2157"/>
<keyword evidence="3" id="KW-1185">Reference proteome</keyword>
<dbReference type="SUPFAM" id="SSF54637">
    <property type="entry name" value="Thioesterase/thiol ester dehydrase-isomerase"/>
    <property type="match status" value="1"/>
</dbReference>
<protein>
    <submittedName>
        <fullName evidence="2">Monoamine oxidase</fullName>
    </submittedName>
</protein>
<dbReference type="PATRIC" id="fig|1705562.3.peg.2462"/>
<dbReference type="InterPro" id="IPR002539">
    <property type="entry name" value="MaoC-like_dom"/>
</dbReference>
<dbReference type="AlphaFoldDB" id="A0A0M9AMG1"/>
<evidence type="ECO:0000259" key="1">
    <source>
        <dbReference type="Pfam" id="PF01575"/>
    </source>
</evidence>
<dbReference type="STRING" id="1705562.AMS69_06980"/>
<proteinExistence type="predicted"/>
<accession>A0A0M9AMG1</accession>
<evidence type="ECO:0000313" key="3">
    <source>
        <dbReference type="Proteomes" id="UP000037729"/>
    </source>
</evidence>
<dbReference type="EMBL" id="LIUF01000002">
    <property type="protein sequence ID" value="KOX93661.1"/>
    <property type="molecule type" value="Genomic_DNA"/>
</dbReference>
<dbReference type="PANTHER" id="PTHR43664:SF1">
    <property type="entry name" value="BETA-METHYLMALYL-COA DEHYDRATASE"/>
    <property type="match status" value="1"/>
</dbReference>
<reference evidence="2 3" key="1">
    <citation type="submission" date="2015-08" db="EMBL/GenBank/DDBJ databases">
        <title>Genomes of Isolates from Cabo Rojo, PR.</title>
        <authorList>
            <person name="Sanchez-Nieves R.L."/>
            <person name="Montalvo-Rodriguez R."/>
        </authorList>
    </citation>
    <scope>NUCLEOTIDE SEQUENCE [LARGE SCALE GENOMIC DNA]</scope>
    <source>
        <strain evidence="2 3">SL3</strain>
    </source>
</reference>
<dbReference type="RefSeq" id="WP_053967352.1">
    <property type="nucleotide sequence ID" value="NZ_LIUF01000002.1"/>
</dbReference>
<gene>
    <name evidence="2" type="ORF">AMS69_06980</name>
</gene>
<dbReference type="PANTHER" id="PTHR43664">
    <property type="entry name" value="MONOAMINE OXIDASE-RELATED"/>
    <property type="match status" value="1"/>
</dbReference>
<dbReference type="Gene3D" id="3.10.129.10">
    <property type="entry name" value="Hotdog Thioesterase"/>
    <property type="match status" value="1"/>
</dbReference>
<comment type="caution">
    <text evidence="2">The sequence shown here is derived from an EMBL/GenBank/DDBJ whole genome shotgun (WGS) entry which is preliminary data.</text>
</comment>
<dbReference type="Proteomes" id="UP000037729">
    <property type="component" value="Unassembled WGS sequence"/>
</dbReference>
<organism evidence="2 3">
    <name type="scientific">Haloarcula rubripromontorii</name>
    <dbReference type="NCBI Taxonomy" id="1705562"/>
    <lineage>
        <taxon>Archaea</taxon>
        <taxon>Methanobacteriati</taxon>
        <taxon>Methanobacteriota</taxon>
        <taxon>Stenosarchaea group</taxon>
        <taxon>Halobacteria</taxon>
        <taxon>Halobacteriales</taxon>
        <taxon>Haloarculaceae</taxon>
        <taxon>Haloarcula</taxon>
    </lineage>
</organism>
<name>A0A0M9AMG1_9EURY</name>
<dbReference type="InterPro" id="IPR029069">
    <property type="entry name" value="HotDog_dom_sf"/>
</dbReference>
<dbReference type="InterPro" id="IPR052342">
    <property type="entry name" value="MCH/BMMD"/>
</dbReference>
<sequence>MAGEFDTVDVGDSVTTSGRTITEADVVNFAGVSGDFNHLHTNAERMADSGYGERIAHGALVFSVVTGLVWQARDEAEKRHMVAFYGIDRLRFVRPVLLGDTIHVEAEIVDTERRDHTVATGVVRTEVTALNQADEAVFSAEFLTLRR</sequence>
<feature type="domain" description="MaoC-like" evidence="1">
    <location>
        <begin position="11"/>
        <end position="127"/>
    </location>
</feature>
<evidence type="ECO:0000313" key="2">
    <source>
        <dbReference type="EMBL" id="KOX93661.1"/>
    </source>
</evidence>